<reference evidence="2 3" key="1">
    <citation type="submission" date="2018-08" db="EMBL/GenBank/DDBJ databases">
        <title>Genome sequence of strict halophilic Halobacillus trueperi SS1 isolated from Lunsu, a salty water body of North West Himalayas.</title>
        <authorList>
            <person name="Gupta S."/>
            <person name="Sharma P."/>
            <person name="Dev K."/>
            <person name="Baumler D."/>
            <person name="Sourirajan A."/>
        </authorList>
    </citation>
    <scope>NUCLEOTIDE SEQUENCE [LARGE SCALE GENOMIC DNA]</scope>
    <source>
        <strain evidence="2 3">SS1</strain>
    </source>
</reference>
<dbReference type="EMBL" id="QTLC01000075">
    <property type="protein sequence ID" value="RDY67296.1"/>
    <property type="molecule type" value="Genomic_DNA"/>
</dbReference>
<accession>A0A3D8VD57</accession>
<dbReference type="Proteomes" id="UP000257032">
    <property type="component" value="Unassembled WGS sequence"/>
</dbReference>
<protein>
    <submittedName>
        <fullName evidence="2">Uncharacterized protein</fullName>
    </submittedName>
</protein>
<feature type="coiled-coil region" evidence="1">
    <location>
        <begin position="147"/>
        <end position="193"/>
    </location>
</feature>
<evidence type="ECO:0000256" key="1">
    <source>
        <dbReference type="SAM" id="Coils"/>
    </source>
</evidence>
<organism evidence="2 3">
    <name type="scientific">Halobacillus trueperi</name>
    <dbReference type="NCBI Taxonomy" id="156205"/>
    <lineage>
        <taxon>Bacteria</taxon>
        <taxon>Bacillati</taxon>
        <taxon>Bacillota</taxon>
        <taxon>Bacilli</taxon>
        <taxon>Bacillales</taxon>
        <taxon>Bacillaceae</taxon>
        <taxon>Halobacillus</taxon>
    </lineage>
</organism>
<dbReference type="AlphaFoldDB" id="A0A3D8VD57"/>
<evidence type="ECO:0000313" key="2">
    <source>
        <dbReference type="EMBL" id="RDY67296.1"/>
    </source>
</evidence>
<name>A0A3D8VD57_9BACI</name>
<comment type="caution">
    <text evidence="2">The sequence shown here is derived from an EMBL/GenBank/DDBJ whole genome shotgun (WGS) entry which is preliminary data.</text>
</comment>
<proteinExistence type="predicted"/>
<dbReference type="RefSeq" id="WP_115895121.1">
    <property type="nucleotide sequence ID" value="NZ_QTLC01000075.1"/>
</dbReference>
<gene>
    <name evidence="2" type="ORF">DXT76_19575</name>
</gene>
<evidence type="ECO:0000313" key="3">
    <source>
        <dbReference type="Proteomes" id="UP000257032"/>
    </source>
</evidence>
<keyword evidence="1" id="KW-0175">Coiled coil</keyword>
<sequence>MDLNQMRNRMTKAEKELMPEARLKQFQQMQREIKQAFQSIEDEKQAKIKEFDSKAEFFKPDNKITITDKEKEMSPEMVLVNQRKFDSKNVAVMDYLTKTVLSRLASEVETAEDFLGIVSELAHHESENMRYVLIDSFHEIVKVGQGLDRYNVIKSEVKEALKQAKQNVKTKEQLRYEQALDEAEQEKSKLSVRYLPIEKNIQEFANVLNGKTLWLQDQIQGDQKQTI</sequence>